<dbReference type="AlphaFoldDB" id="A0A2S0MWU4"/>
<dbReference type="EMBL" id="CP027669">
    <property type="protein sequence ID" value="AVO40267.1"/>
    <property type="molecule type" value="Genomic_DNA"/>
</dbReference>
<dbReference type="OrthoDB" id="8545738at2"/>
<protein>
    <submittedName>
        <fullName evidence="2">Uncharacterized protein</fullName>
    </submittedName>
</protein>
<proteinExistence type="predicted"/>
<evidence type="ECO:0000313" key="2">
    <source>
        <dbReference type="EMBL" id="AVO40267.1"/>
    </source>
</evidence>
<name>A0A2S0MWU4_9BURK</name>
<reference evidence="2 3" key="1">
    <citation type="submission" date="2018-03" db="EMBL/GenBank/DDBJ databases">
        <title>Genome sequencing of Simplicispira sp.</title>
        <authorList>
            <person name="Kim S.-J."/>
            <person name="Heo J."/>
            <person name="Kwon S.-W."/>
        </authorList>
    </citation>
    <scope>NUCLEOTIDE SEQUENCE [LARGE SCALE GENOMIC DNA]</scope>
    <source>
        <strain evidence="2 3">SC1-8</strain>
    </source>
</reference>
<evidence type="ECO:0000313" key="3">
    <source>
        <dbReference type="Proteomes" id="UP000239326"/>
    </source>
</evidence>
<accession>A0A2S0MWU4</accession>
<evidence type="ECO:0000256" key="1">
    <source>
        <dbReference type="SAM" id="MobiDB-lite"/>
    </source>
</evidence>
<dbReference type="RefSeq" id="WP_106445260.1">
    <property type="nucleotide sequence ID" value="NZ_CP027669.1"/>
</dbReference>
<sequence length="212" mass="22544">MATGKSTKGKNNAQADPHALRVEIQPDDNQSERLAELATDGALTAITLQAFAGGGPELGVTELLAAMRKAGDETVVGDMGRFERVLTHQFLTLDALFNNLAQRSGRQESFKGIEVLMRLALKAQSQARATAETLALMKNPMPYIKQANIANGPQQVNNGTPASAGKNQSPPNELLEHQHGNTLDIGAQATSGRADPAMATLEAKHRPTNTRG</sequence>
<feature type="compositionally biased region" description="Polar residues" evidence="1">
    <location>
        <begin position="151"/>
        <end position="171"/>
    </location>
</feature>
<keyword evidence="3" id="KW-1185">Reference proteome</keyword>
<dbReference type="Proteomes" id="UP000239326">
    <property type="component" value="Chromosome"/>
</dbReference>
<dbReference type="KEGG" id="simp:C6571_02305"/>
<gene>
    <name evidence="2" type="ORF">C6571_02305</name>
</gene>
<feature type="region of interest" description="Disordered" evidence="1">
    <location>
        <begin position="151"/>
        <end position="212"/>
    </location>
</feature>
<organism evidence="2 3">
    <name type="scientific">Simplicispira suum</name>
    <dbReference type="NCBI Taxonomy" id="2109915"/>
    <lineage>
        <taxon>Bacteria</taxon>
        <taxon>Pseudomonadati</taxon>
        <taxon>Pseudomonadota</taxon>
        <taxon>Betaproteobacteria</taxon>
        <taxon>Burkholderiales</taxon>
        <taxon>Comamonadaceae</taxon>
        <taxon>Simplicispira</taxon>
    </lineage>
</organism>